<reference evidence="1" key="1">
    <citation type="submission" date="2020-06" db="EMBL/GenBank/DDBJ databases">
        <authorList>
            <person name="Li T."/>
            <person name="Hu X."/>
            <person name="Zhang T."/>
            <person name="Song X."/>
            <person name="Zhang H."/>
            <person name="Dai N."/>
            <person name="Sheng W."/>
            <person name="Hou X."/>
            <person name="Wei L."/>
        </authorList>
    </citation>
    <scope>NUCLEOTIDE SEQUENCE</scope>
    <source>
        <strain evidence="1">G01</strain>
        <tissue evidence="1">Leaf</tissue>
    </source>
</reference>
<sequence length="87" mass="9647">MVEFELHDVFIASISQVMMKRVTKDVMIVDDFNLNLSTKTFYGDGLRLQQVLATFLLVSVNATLSGDQLGLAAKIDNIVIVGYAHRS</sequence>
<comment type="caution">
    <text evidence="1">The sequence shown here is derived from an EMBL/GenBank/DDBJ whole genome shotgun (WGS) entry which is preliminary data.</text>
</comment>
<evidence type="ECO:0000313" key="1">
    <source>
        <dbReference type="EMBL" id="KAL0288710.1"/>
    </source>
</evidence>
<accession>A0AAW2J2G6</accession>
<organism evidence="1">
    <name type="scientific">Sesamum angustifolium</name>
    <dbReference type="NCBI Taxonomy" id="2727405"/>
    <lineage>
        <taxon>Eukaryota</taxon>
        <taxon>Viridiplantae</taxon>
        <taxon>Streptophyta</taxon>
        <taxon>Embryophyta</taxon>
        <taxon>Tracheophyta</taxon>
        <taxon>Spermatophyta</taxon>
        <taxon>Magnoliopsida</taxon>
        <taxon>eudicotyledons</taxon>
        <taxon>Gunneridae</taxon>
        <taxon>Pentapetalae</taxon>
        <taxon>asterids</taxon>
        <taxon>lamiids</taxon>
        <taxon>Lamiales</taxon>
        <taxon>Pedaliaceae</taxon>
        <taxon>Sesamum</taxon>
    </lineage>
</organism>
<dbReference type="AlphaFoldDB" id="A0AAW2J2G6"/>
<name>A0AAW2J2G6_9LAMI</name>
<reference evidence="1" key="2">
    <citation type="journal article" date="2024" name="Plant">
        <title>Genomic evolution and insights into agronomic trait innovations of Sesamum species.</title>
        <authorList>
            <person name="Miao H."/>
            <person name="Wang L."/>
            <person name="Qu L."/>
            <person name="Liu H."/>
            <person name="Sun Y."/>
            <person name="Le M."/>
            <person name="Wang Q."/>
            <person name="Wei S."/>
            <person name="Zheng Y."/>
            <person name="Lin W."/>
            <person name="Duan Y."/>
            <person name="Cao H."/>
            <person name="Xiong S."/>
            <person name="Wang X."/>
            <person name="Wei L."/>
            <person name="Li C."/>
            <person name="Ma Q."/>
            <person name="Ju M."/>
            <person name="Zhao R."/>
            <person name="Li G."/>
            <person name="Mu C."/>
            <person name="Tian Q."/>
            <person name="Mei H."/>
            <person name="Zhang T."/>
            <person name="Gao T."/>
            <person name="Zhang H."/>
        </authorList>
    </citation>
    <scope>NUCLEOTIDE SEQUENCE</scope>
    <source>
        <strain evidence="1">G01</strain>
    </source>
</reference>
<feature type="non-terminal residue" evidence="1">
    <location>
        <position position="1"/>
    </location>
</feature>
<dbReference type="EMBL" id="JACGWK010001432">
    <property type="protein sequence ID" value="KAL0288710.1"/>
    <property type="molecule type" value="Genomic_DNA"/>
</dbReference>
<proteinExistence type="predicted"/>
<protein>
    <submittedName>
        <fullName evidence="1">Phytochrome A</fullName>
    </submittedName>
</protein>
<gene>
    <name evidence="1" type="ORF">Sangu_2644800</name>
</gene>